<keyword evidence="4" id="KW-1185">Reference proteome</keyword>
<evidence type="ECO:0000313" key="3">
    <source>
        <dbReference type="EMBL" id="QBR01141.1"/>
    </source>
</evidence>
<accession>A0A4P7CXY4</accession>
<dbReference type="KEGG" id="ppai:E1956_28340"/>
<feature type="domain" description="BON" evidence="2">
    <location>
        <begin position="60"/>
        <end position="128"/>
    </location>
</feature>
<dbReference type="PANTHER" id="PTHR34606:SF15">
    <property type="entry name" value="BON DOMAIN-CONTAINING PROTEIN"/>
    <property type="match status" value="1"/>
</dbReference>
<feature type="chain" id="PRO_5020758837" evidence="1">
    <location>
        <begin position="25"/>
        <end position="129"/>
    </location>
</feature>
<dbReference type="OrthoDB" id="9010075at2"/>
<organism evidence="3 4">
    <name type="scientific">Paraburkholderia pallida</name>
    <dbReference type="NCBI Taxonomy" id="2547399"/>
    <lineage>
        <taxon>Bacteria</taxon>
        <taxon>Pseudomonadati</taxon>
        <taxon>Pseudomonadota</taxon>
        <taxon>Betaproteobacteria</taxon>
        <taxon>Burkholderiales</taxon>
        <taxon>Burkholderiaceae</taxon>
        <taxon>Paraburkholderia</taxon>
    </lineage>
</organism>
<gene>
    <name evidence="3" type="ORF">E1956_28340</name>
</gene>
<evidence type="ECO:0000259" key="2">
    <source>
        <dbReference type="PROSITE" id="PS50914"/>
    </source>
</evidence>
<dbReference type="Proteomes" id="UP000295727">
    <property type="component" value="Chromosome 3"/>
</dbReference>
<evidence type="ECO:0000256" key="1">
    <source>
        <dbReference type="SAM" id="SignalP"/>
    </source>
</evidence>
<name>A0A4P7CXY4_9BURK</name>
<reference evidence="3 4" key="1">
    <citation type="submission" date="2019-03" db="EMBL/GenBank/DDBJ databases">
        <title>Paraburkholderia sp. 7MH5, isolated from subtropical forest soil.</title>
        <authorList>
            <person name="Gao Z.-H."/>
            <person name="Qiu L.-H."/>
        </authorList>
    </citation>
    <scope>NUCLEOTIDE SEQUENCE [LARGE SCALE GENOMIC DNA]</scope>
    <source>
        <strain evidence="3 4">7MH5</strain>
    </source>
</reference>
<dbReference type="AlphaFoldDB" id="A0A4P7CXY4"/>
<dbReference type="PROSITE" id="PS50914">
    <property type="entry name" value="BON"/>
    <property type="match status" value="1"/>
</dbReference>
<dbReference type="RefSeq" id="WP_134755479.1">
    <property type="nucleotide sequence ID" value="NZ_CP038150.1"/>
</dbReference>
<dbReference type="EMBL" id="CP038150">
    <property type="protein sequence ID" value="QBR01141.1"/>
    <property type="molecule type" value="Genomic_DNA"/>
</dbReference>
<sequence>MKTQHIRYLVAGLLIALTTLGARAQGANAAASAADETRDTAPGAAANSAAASNAKAIKAADRALQKAVVRALSKTRGLRVSTIGVRAHNGVVTLEGMVPDQSQVELAAKVAEGVPGVTQVKNALTLSAI</sequence>
<dbReference type="InterPro" id="IPR051686">
    <property type="entry name" value="Lipoprotein_DolP"/>
</dbReference>
<dbReference type="Pfam" id="PF04972">
    <property type="entry name" value="BON"/>
    <property type="match status" value="1"/>
</dbReference>
<proteinExistence type="predicted"/>
<dbReference type="PANTHER" id="PTHR34606">
    <property type="entry name" value="BON DOMAIN-CONTAINING PROTEIN"/>
    <property type="match status" value="1"/>
</dbReference>
<dbReference type="InterPro" id="IPR007055">
    <property type="entry name" value="BON_dom"/>
</dbReference>
<evidence type="ECO:0000313" key="4">
    <source>
        <dbReference type="Proteomes" id="UP000295727"/>
    </source>
</evidence>
<dbReference type="Gene3D" id="3.30.1340.30">
    <property type="match status" value="1"/>
</dbReference>
<keyword evidence="1" id="KW-0732">Signal</keyword>
<protein>
    <submittedName>
        <fullName evidence="3">BON domain-containing protein</fullName>
    </submittedName>
</protein>
<feature type="signal peptide" evidence="1">
    <location>
        <begin position="1"/>
        <end position="24"/>
    </location>
</feature>